<dbReference type="InParanoid" id="A0A1Q6DTW3"/>
<protein>
    <submittedName>
        <fullName evidence="2">Uncharacterized protein</fullName>
    </submittedName>
</protein>
<evidence type="ECO:0000313" key="3">
    <source>
        <dbReference type="Proteomes" id="UP000185744"/>
    </source>
</evidence>
<keyword evidence="3" id="KW-1185">Reference proteome</keyword>
<sequence>MKKNKQRSLKIVRIGCYLVFIFLILWACFGLWHEESKVTHFETSIMTGEEFNPDEIWRLNGQYKTNGEGFIAGENITIELTIKIPEERYNIIKNLIEKKNPDLNFMYIENSEPPDQANKDLSNSLKEGVVSKVNNGMLKAHFLGNNTIYLEGDVVFTRETDLRINTSDGDSFVLGTKLNPILSRTEGVHISPRHVKNQIESIELSTALAKSYCRSCFSLIGNFTK</sequence>
<gene>
    <name evidence="2" type="ORF">BTN85_0267</name>
</gene>
<organism evidence="2 3">
    <name type="scientific">Methanohalarchaeum thermophilum</name>
    <dbReference type="NCBI Taxonomy" id="1903181"/>
    <lineage>
        <taxon>Archaea</taxon>
        <taxon>Methanobacteriati</taxon>
        <taxon>Methanobacteriota</taxon>
        <taxon>Methanonatronarchaeia</taxon>
        <taxon>Methanonatronarchaeales</taxon>
        <taxon>Methanonatronarchaeaceae</taxon>
        <taxon>Candidatus Methanohalarchaeum</taxon>
    </lineage>
</organism>
<evidence type="ECO:0000313" key="2">
    <source>
        <dbReference type="EMBL" id="OKY77796.1"/>
    </source>
</evidence>
<proteinExistence type="predicted"/>
<accession>A0A1Q6DTW3</accession>
<keyword evidence="1" id="KW-0812">Transmembrane</keyword>
<dbReference type="Proteomes" id="UP000185744">
    <property type="component" value="Unassembled WGS sequence"/>
</dbReference>
<evidence type="ECO:0000256" key="1">
    <source>
        <dbReference type="SAM" id="Phobius"/>
    </source>
</evidence>
<reference evidence="2" key="1">
    <citation type="submission" date="2016-12" db="EMBL/GenBank/DDBJ databases">
        <title>Discovery of methanogenic haloarchaea.</title>
        <authorList>
            <person name="Sorokin D.Y."/>
            <person name="Makarova K.S."/>
            <person name="Abbas B."/>
            <person name="Ferrer M."/>
            <person name="Golyshin P.N."/>
        </authorList>
    </citation>
    <scope>NUCLEOTIDE SEQUENCE [LARGE SCALE GENOMIC DNA]</scope>
    <source>
        <strain evidence="2">HMET1</strain>
    </source>
</reference>
<dbReference type="AlphaFoldDB" id="A0A1Q6DTW3"/>
<feature type="transmembrane region" description="Helical" evidence="1">
    <location>
        <begin position="12"/>
        <end position="32"/>
    </location>
</feature>
<name>A0A1Q6DTW3_METT1</name>
<comment type="caution">
    <text evidence="2">The sequence shown here is derived from an EMBL/GenBank/DDBJ whole genome shotgun (WGS) entry which is preliminary data.</text>
</comment>
<keyword evidence="1" id="KW-1133">Transmembrane helix</keyword>
<dbReference type="EMBL" id="MSDW01000001">
    <property type="protein sequence ID" value="OKY77796.1"/>
    <property type="molecule type" value="Genomic_DNA"/>
</dbReference>
<keyword evidence="1" id="KW-0472">Membrane</keyword>
<dbReference type="STRING" id="1903181.BTN85_0267"/>